<keyword evidence="4" id="KW-1185">Reference proteome</keyword>
<evidence type="ECO:0000313" key="3">
    <source>
        <dbReference type="EMBL" id="MEY2253291.1"/>
    </source>
</evidence>
<keyword evidence="2" id="KW-0812">Transmembrane</keyword>
<keyword evidence="2" id="KW-0472">Membrane</keyword>
<dbReference type="InterPro" id="IPR012902">
    <property type="entry name" value="N_methyl_site"/>
</dbReference>
<dbReference type="Pfam" id="PF07963">
    <property type="entry name" value="N_methyl"/>
    <property type="match status" value="1"/>
</dbReference>
<dbReference type="InterPro" id="IPR032092">
    <property type="entry name" value="PilW"/>
</dbReference>
<gene>
    <name evidence="3" type="ORF">AB7A72_19895</name>
</gene>
<dbReference type="Proteomes" id="UP001562178">
    <property type="component" value="Unassembled WGS sequence"/>
</dbReference>
<organism evidence="3 4">
    <name type="scientific">Comamonas sediminis</name>
    <dbReference type="NCBI Taxonomy" id="1783360"/>
    <lineage>
        <taxon>Bacteria</taxon>
        <taxon>Pseudomonadati</taxon>
        <taxon>Pseudomonadota</taxon>
        <taxon>Betaproteobacteria</taxon>
        <taxon>Burkholderiales</taxon>
        <taxon>Comamonadaceae</taxon>
        <taxon>Comamonas</taxon>
    </lineage>
</organism>
<dbReference type="Pfam" id="PF16074">
    <property type="entry name" value="PilW"/>
    <property type="match status" value="1"/>
</dbReference>
<dbReference type="RefSeq" id="WP_369460921.1">
    <property type="nucleotide sequence ID" value="NZ_JBGBDC010000009.1"/>
</dbReference>
<feature type="region of interest" description="Disordered" evidence="1">
    <location>
        <begin position="140"/>
        <end position="169"/>
    </location>
</feature>
<proteinExistence type="predicted"/>
<accession>A0ABV4B8W3</accession>
<comment type="caution">
    <text evidence="3">The sequence shown here is derived from an EMBL/GenBank/DDBJ whole genome shotgun (WGS) entry which is preliminary data.</text>
</comment>
<evidence type="ECO:0000313" key="4">
    <source>
        <dbReference type="Proteomes" id="UP001562178"/>
    </source>
</evidence>
<dbReference type="EMBL" id="JBGBDC010000009">
    <property type="protein sequence ID" value="MEY2253291.1"/>
    <property type="molecule type" value="Genomic_DNA"/>
</dbReference>
<name>A0ABV4B8W3_9BURK</name>
<feature type="compositionally biased region" description="Polar residues" evidence="1">
    <location>
        <begin position="144"/>
        <end position="169"/>
    </location>
</feature>
<reference evidence="3 4" key="1">
    <citation type="journal article" date="2016" name="Int. J. Syst. Evol. Microbiol.">
        <title>Description of Comamonas sediminis sp. nov., isolated from lagoon sediments.</title>
        <authorList>
            <person name="Subhash Y."/>
            <person name="Bang J.J."/>
            <person name="You T.H."/>
            <person name="Lee S.S."/>
        </authorList>
    </citation>
    <scope>NUCLEOTIDE SEQUENCE [LARGE SCALE GENOMIC DNA]</scope>
    <source>
        <strain evidence="3 4">JCM 31169</strain>
    </source>
</reference>
<feature type="transmembrane region" description="Helical" evidence="2">
    <location>
        <begin position="21"/>
        <end position="44"/>
    </location>
</feature>
<evidence type="ECO:0000256" key="2">
    <source>
        <dbReference type="SAM" id="Phobius"/>
    </source>
</evidence>
<keyword evidence="2" id="KW-1133">Transmembrane helix</keyword>
<dbReference type="PROSITE" id="PS00409">
    <property type="entry name" value="PROKAR_NTER_METHYL"/>
    <property type="match status" value="1"/>
</dbReference>
<sequence length="315" mass="32890">MTPAASASFIATRSKQSGLTLVELMVGVAIGLMVVAVAGGALMVSRGTSGTVSDASALQQQAGYAFRVIGQQLRQSGSLYLNLNASKNTSTDIDRYALPVAFEAKATSSTAGRAFSPATDTISGTNTTLNLGYRRYKEPVYPVNDTSPATQSLSRDCQGGPQDSDTADNNSFMRISSAFALNANNLVCTGTTGTTQPVIGNVANFRVRYLRMTDTASGAPKIQYVNAAAVGTNWGQVTGVEVCLVLYGNEPMNLPSGNGSATYTDCDGTTSVDYTSASSTDMSGSAIGAARAQRMHMVFRSVYQLRSQGLIGNVL</sequence>
<protein>
    <submittedName>
        <fullName evidence="3">PilW family protein</fullName>
    </submittedName>
</protein>
<evidence type="ECO:0000256" key="1">
    <source>
        <dbReference type="SAM" id="MobiDB-lite"/>
    </source>
</evidence>